<sequence>MPWIASKLTFTHPSLAPDCVTVSSSSSSHPCQYVFPSHSHIRWIWRQDGGRGQNSVGRQTGIRRDSTPPTKSSLDSRIERSYLKRLKCTTYSVPSAFHTHSAITVQLIALNINTSISRETSRAAAALRERSFAGSSVRISSSSSWAPGPIPCKLRCPCLEVDGACVYRRGWNTWNSPSVTPTQSSPLPPKERAPTRHLPRFPFNLHESFLYPRRVAYTVHIPPHVPQLASGTLYGISDPSTWLPSVTFAF</sequence>
<dbReference type="EMBL" id="WHUW01000007">
    <property type="protein sequence ID" value="KAF8444122.1"/>
    <property type="molecule type" value="Genomic_DNA"/>
</dbReference>
<keyword evidence="3" id="KW-1185">Reference proteome</keyword>
<feature type="region of interest" description="Disordered" evidence="1">
    <location>
        <begin position="51"/>
        <end position="74"/>
    </location>
</feature>
<gene>
    <name evidence="2" type="ORF">L210DRAFT_3111939</name>
</gene>
<reference evidence="2" key="1">
    <citation type="submission" date="2019-10" db="EMBL/GenBank/DDBJ databases">
        <authorList>
            <consortium name="DOE Joint Genome Institute"/>
            <person name="Kuo A."/>
            <person name="Miyauchi S."/>
            <person name="Kiss E."/>
            <person name="Drula E."/>
            <person name="Kohler A."/>
            <person name="Sanchez-Garcia M."/>
            <person name="Andreopoulos B."/>
            <person name="Barry K.W."/>
            <person name="Bonito G."/>
            <person name="Buee M."/>
            <person name="Carver A."/>
            <person name="Chen C."/>
            <person name="Cichocki N."/>
            <person name="Clum A."/>
            <person name="Culley D."/>
            <person name="Crous P.W."/>
            <person name="Fauchery L."/>
            <person name="Girlanda M."/>
            <person name="Hayes R."/>
            <person name="Keri Z."/>
            <person name="LaButti K."/>
            <person name="Lipzen A."/>
            <person name="Lombard V."/>
            <person name="Magnuson J."/>
            <person name="Maillard F."/>
            <person name="Morin E."/>
            <person name="Murat C."/>
            <person name="Nolan M."/>
            <person name="Ohm R."/>
            <person name="Pangilinan J."/>
            <person name="Pereira M."/>
            <person name="Perotto S."/>
            <person name="Peter M."/>
            <person name="Riley R."/>
            <person name="Sitrit Y."/>
            <person name="Stielow B."/>
            <person name="Szollosi G."/>
            <person name="Zifcakova L."/>
            <person name="Stursova M."/>
            <person name="Spatafora J.W."/>
            <person name="Tedersoo L."/>
            <person name="Vaario L.-M."/>
            <person name="Yamada A."/>
            <person name="Yan M."/>
            <person name="Wang P."/>
            <person name="Xu J."/>
            <person name="Bruns T."/>
            <person name="Baldrian P."/>
            <person name="Vilgalys R."/>
            <person name="Henrissat B."/>
            <person name="Grigoriev I.V."/>
            <person name="Hibbett D."/>
            <person name="Nagy L.G."/>
            <person name="Martin F.M."/>
        </authorList>
    </citation>
    <scope>NUCLEOTIDE SEQUENCE</scope>
    <source>
        <strain evidence="2">BED1</strain>
    </source>
</reference>
<evidence type="ECO:0000313" key="3">
    <source>
        <dbReference type="Proteomes" id="UP001194468"/>
    </source>
</evidence>
<organism evidence="2 3">
    <name type="scientific">Boletus edulis BED1</name>
    <dbReference type="NCBI Taxonomy" id="1328754"/>
    <lineage>
        <taxon>Eukaryota</taxon>
        <taxon>Fungi</taxon>
        <taxon>Dikarya</taxon>
        <taxon>Basidiomycota</taxon>
        <taxon>Agaricomycotina</taxon>
        <taxon>Agaricomycetes</taxon>
        <taxon>Agaricomycetidae</taxon>
        <taxon>Boletales</taxon>
        <taxon>Boletineae</taxon>
        <taxon>Boletaceae</taxon>
        <taxon>Boletoideae</taxon>
        <taxon>Boletus</taxon>
    </lineage>
</organism>
<reference evidence="2" key="2">
    <citation type="journal article" date="2020" name="Nat. Commun.">
        <title>Large-scale genome sequencing of mycorrhizal fungi provides insights into the early evolution of symbiotic traits.</title>
        <authorList>
            <person name="Miyauchi S."/>
            <person name="Kiss E."/>
            <person name="Kuo A."/>
            <person name="Drula E."/>
            <person name="Kohler A."/>
            <person name="Sanchez-Garcia M."/>
            <person name="Morin E."/>
            <person name="Andreopoulos B."/>
            <person name="Barry K.W."/>
            <person name="Bonito G."/>
            <person name="Buee M."/>
            <person name="Carver A."/>
            <person name="Chen C."/>
            <person name="Cichocki N."/>
            <person name="Clum A."/>
            <person name="Culley D."/>
            <person name="Crous P.W."/>
            <person name="Fauchery L."/>
            <person name="Girlanda M."/>
            <person name="Hayes R.D."/>
            <person name="Keri Z."/>
            <person name="LaButti K."/>
            <person name="Lipzen A."/>
            <person name="Lombard V."/>
            <person name="Magnuson J."/>
            <person name="Maillard F."/>
            <person name="Murat C."/>
            <person name="Nolan M."/>
            <person name="Ohm R.A."/>
            <person name="Pangilinan J."/>
            <person name="Pereira M.F."/>
            <person name="Perotto S."/>
            <person name="Peter M."/>
            <person name="Pfister S."/>
            <person name="Riley R."/>
            <person name="Sitrit Y."/>
            <person name="Stielow J.B."/>
            <person name="Szollosi G."/>
            <person name="Zifcakova L."/>
            <person name="Stursova M."/>
            <person name="Spatafora J.W."/>
            <person name="Tedersoo L."/>
            <person name="Vaario L.M."/>
            <person name="Yamada A."/>
            <person name="Yan M."/>
            <person name="Wang P."/>
            <person name="Xu J."/>
            <person name="Bruns T."/>
            <person name="Baldrian P."/>
            <person name="Vilgalys R."/>
            <person name="Dunand C."/>
            <person name="Henrissat B."/>
            <person name="Grigoriev I.V."/>
            <person name="Hibbett D."/>
            <person name="Nagy L.G."/>
            <person name="Martin F.M."/>
        </authorList>
    </citation>
    <scope>NUCLEOTIDE SEQUENCE</scope>
    <source>
        <strain evidence="2">BED1</strain>
    </source>
</reference>
<name>A0AAD4GHA7_BOLED</name>
<comment type="caution">
    <text evidence="2">The sequence shown here is derived from an EMBL/GenBank/DDBJ whole genome shotgun (WGS) entry which is preliminary data.</text>
</comment>
<proteinExistence type="predicted"/>
<accession>A0AAD4GHA7</accession>
<evidence type="ECO:0000313" key="2">
    <source>
        <dbReference type="EMBL" id="KAF8444122.1"/>
    </source>
</evidence>
<protein>
    <submittedName>
        <fullName evidence="2">Uncharacterized protein</fullName>
    </submittedName>
</protein>
<dbReference type="Proteomes" id="UP001194468">
    <property type="component" value="Unassembled WGS sequence"/>
</dbReference>
<dbReference type="AlphaFoldDB" id="A0AAD4GHA7"/>
<evidence type="ECO:0000256" key="1">
    <source>
        <dbReference type="SAM" id="MobiDB-lite"/>
    </source>
</evidence>